<proteinExistence type="predicted"/>
<evidence type="ECO:0000313" key="2">
    <source>
        <dbReference type="Proteomes" id="UP000712281"/>
    </source>
</evidence>
<organism evidence="1 2">
    <name type="scientific">Brassica cretica</name>
    <name type="common">Mustard</name>
    <dbReference type="NCBI Taxonomy" id="69181"/>
    <lineage>
        <taxon>Eukaryota</taxon>
        <taxon>Viridiplantae</taxon>
        <taxon>Streptophyta</taxon>
        <taxon>Embryophyta</taxon>
        <taxon>Tracheophyta</taxon>
        <taxon>Spermatophyta</taxon>
        <taxon>Magnoliopsida</taxon>
        <taxon>eudicotyledons</taxon>
        <taxon>Gunneridae</taxon>
        <taxon>Pentapetalae</taxon>
        <taxon>rosids</taxon>
        <taxon>malvids</taxon>
        <taxon>Brassicales</taxon>
        <taxon>Brassicaceae</taxon>
        <taxon>Brassiceae</taxon>
        <taxon>Brassica</taxon>
    </lineage>
</organism>
<dbReference type="EMBL" id="QGKW02001988">
    <property type="protein sequence ID" value="KAF2550543.1"/>
    <property type="molecule type" value="Genomic_DNA"/>
</dbReference>
<reference evidence="1" key="1">
    <citation type="submission" date="2019-12" db="EMBL/GenBank/DDBJ databases">
        <title>Genome sequencing and annotation of Brassica cretica.</title>
        <authorList>
            <person name="Studholme D.J."/>
            <person name="Sarris P.F."/>
        </authorList>
    </citation>
    <scope>NUCLEOTIDE SEQUENCE</scope>
    <source>
        <strain evidence="1">PFS-001/15</strain>
        <tissue evidence="1">Leaf</tissue>
    </source>
</reference>
<evidence type="ECO:0000313" key="1">
    <source>
        <dbReference type="EMBL" id="KAF2550543.1"/>
    </source>
</evidence>
<protein>
    <submittedName>
        <fullName evidence="1">Uncharacterized protein</fullName>
    </submittedName>
</protein>
<name>A0A8S9GXR1_BRACR</name>
<accession>A0A8S9GXR1</accession>
<sequence>MAPAKKPDVEVAMENLREEVGKIGVMESTMAELKGTRCSKLRCDDMRRKKTARPFNVQASRSRPKRIGAVSFALVGQGCDRRRWQGMGEIETTH</sequence>
<dbReference type="Proteomes" id="UP000712281">
    <property type="component" value="Unassembled WGS sequence"/>
</dbReference>
<dbReference type="AlphaFoldDB" id="A0A8S9GXR1"/>
<gene>
    <name evidence="1" type="ORF">F2Q68_00036993</name>
</gene>
<comment type="caution">
    <text evidence="1">The sequence shown here is derived from an EMBL/GenBank/DDBJ whole genome shotgun (WGS) entry which is preliminary data.</text>
</comment>